<accession>A0A6B9LF52</accession>
<protein>
    <submittedName>
        <fullName evidence="2">Exonuclease</fullName>
    </submittedName>
</protein>
<keyword evidence="3" id="KW-1185">Reference proteome</keyword>
<dbReference type="GeneID" id="60320917"/>
<dbReference type="GO" id="GO:0004527">
    <property type="term" value="F:exonuclease activity"/>
    <property type="evidence" value="ECO:0007669"/>
    <property type="project" value="UniProtKB-KW"/>
</dbReference>
<keyword evidence="2" id="KW-0378">Hydrolase</keyword>
<feature type="compositionally biased region" description="Polar residues" evidence="1">
    <location>
        <begin position="68"/>
        <end position="86"/>
    </location>
</feature>
<keyword evidence="2" id="KW-0269">Exonuclease</keyword>
<dbReference type="Proteomes" id="UP000463946">
    <property type="component" value="Segment"/>
</dbReference>
<name>A0A6B9LF52_9CAUD</name>
<dbReference type="KEGG" id="vg:60320917"/>
<evidence type="ECO:0000313" key="3">
    <source>
        <dbReference type="Proteomes" id="UP000463946"/>
    </source>
</evidence>
<organism evidence="2 3">
    <name type="scientific">Mycobacterium phage BirdsNest</name>
    <dbReference type="NCBI Taxonomy" id="2686231"/>
    <lineage>
        <taxon>Viruses</taxon>
        <taxon>Duplodnaviria</taxon>
        <taxon>Heunggongvirae</taxon>
        <taxon>Uroviricota</taxon>
        <taxon>Caudoviricetes</taxon>
        <taxon>Bclasvirinae</taxon>
        <taxon>Birdsnestvirus</taxon>
        <taxon>Birdsnestvirus birdsnest</taxon>
    </lineage>
</organism>
<dbReference type="RefSeq" id="YP_009949512.1">
    <property type="nucleotide sequence ID" value="NC_051581.1"/>
</dbReference>
<reference evidence="2 3" key="1">
    <citation type="submission" date="2019-12" db="EMBL/GenBank/DDBJ databases">
        <authorList>
            <person name="Lauer M.J."/>
            <person name="Curtus N.L."/>
            <person name="Garlena R.A."/>
            <person name="Russell D.A."/>
            <person name="Pope W.H."/>
            <person name="Jacobs-Sera D."/>
            <person name="Hatfull G.F."/>
        </authorList>
    </citation>
    <scope>NUCLEOTIDE SEQUENCE [LARGE SCALE GENOMIC DNA]</scope>
</reference>
<gene>
    <name evidence="2" type="primary">53</name>
    <name evidence="2" type="ORF">PBI_BIRDSNEST_53</name>
</gene>
<dbReference type="EMBL" id="MN813686">
    <property type="protein sequence ID" value="QHB37355.1"/>
    <property type="molecule type" value="Genomic_DNA"/>
</dbReference>
<proteinExistence type="predicted"/>
<keyword evidence="2" id="KW-0540">Nuclease</keyword>
<feature type="region of interest" description="Disordered" evidence="1">
    <location>
        <begin position="51"/>
        <end position="89"/>
    </location>
</feature>
<evidence type="ECO:0000313" key="2">
    <source>
        <dbReference type="EMBL" id="QHB37355.1"/>
    </source>
</evidence>
<evidence type="ECO:0000256" key="1">
    <source>
        <dbReference type="SAM" id="MobiDB-lite"/>
    </source>
</evidence>
<feature type="compositionally biased region" description="Low complexity" evidence="1">
    <location>
        <begin position="58"/>
        <end position="67"/>
    </location>
</feature>
<sequence length="464" mass="50904">MNIARAFPAHRQPDGRVFFRSGKSDQDGWSANPALAHPDYKVVIAPDGSVITWDGDPDQPQTTAQQPHSRTNTAPAVSAQPTTAEESTAMDIGNDFEEAQRTTEWMGYPLPPLVPRAPSKFGQWGYYKLPHPETGRATLYPRATTVAKVLDDVTGLEKWRRRETVGAVVQLLAILEEHGPDAPAGVVPGHTAGELWENLVGAYRTSTKVNQIDAAVEKLYDMMGGAEAREFGECIHAWLEALAAGIVLLRDVPPMARPHVDAFHRVLARHGLIVVPQYVERTVLNANEELSEHVAGKLDCILRSVSTGELILGDIKTTKSDSIQYNWITWACQVGGVYGWATHMLNIEGDGWEPMPEVAEDYAVIISVPSDHPENAAALTINKEWGGYRLIESVALRGTRKEAKVEVPKFALPSPTRESLRYVEARQALLAITTADEGQAVYETYQDVWDDDLGEFAASVAGLL</sequence>